<dbReference type="AlphaFoldDB" id="A0A9X0XIX6"/>
<organism evidence="3 4">
    <name type="scientific">Aquariibacter lacus</name>
    <dbReference type="NCBI Taxonomy" id="2801332"/>
    <lineage>
        <taxon>Bacteria</taxon>
        <taxon>Pseudomonadati</taxon>
        <taxon>Pseudomonadota</taxon>
        <taxon>Betaproteobacteria</taxon>
        <taxon>Burkholderiales</taxon>
        <taxon>Sphaerotilaceae</taxon>
        <taxon>Aquariibacter</taxon>
    </lineage>
</organism>
<sequence length="71" mass="7527">MDILYLLVPLSVLLVLGLIALFAWALHRGQFDDLEREGQRLMESPDGPGPAPAAPAPARPAATASPELPPD</sequence>
<dbReference type="NCBIfam" id="TIGR00847">
    <property type="entry name" value="ccoS"/>
    <property type="match status" value="1"/>
</dbReference>
<keyword evidence="2" id="KW-0812">Transmembrane</keyword>
<dbReference type="InterPro" id="IPR004714">
    <property type="entry name" value="Cyt_oxidase_maturation_cbb3"/>
</dbReference>
<evidence type="ECO:0000256" key="1">
    <source>
        <dbReference type="SAM" id="MobiDB-lite"/>
    </source>
</evidence>
<gene>
    <name evidence="3" type="primary">ccoS</name>
    <name evidence="3" type="ORF">JI742_10355</name>
</gene>
<reference evidence="3 4" key="1">
    <citation type="submission" date="2021-01" db="EMBL/GenBank/DDBJ databases">
        <title>Piscinibacter sp. Jin2 Genome sequencing and assembly.</title>
        <authorList>
            <person name="Kim I."/>
        </authorList>
    </citation>
    <scope>NUCLEOTIDE SEQUENCE [LARGE SCALE GENOMIC DNA]</scope>
    <source>
        <strain evidence="3 4">Jin2</strain>
    </source>
</reference>
<evidence type="ECO:0000313" key="4">
    <source>
        <dbReference type="Proteomes" id="UP000643207"/>
    </source>
</evidence>
<accession>A0A9X0XIX6</accession>
<dbReference type="Proteomes" id="UP000643207">
    <property type="component" value="Unassembled WGS sequence"/>
</dbReference>
<name>A0A9X0XIX6_9BURK</name>
<dbReference type="PANTHER" id="PTHR41532:SF1">
    <property type="entry name" value="FIXS PROTEIN"/>
    <property type="match status" value="1"/>
</dbReference>
<feature type="compositionally biased region" description="Pro residues" evidence="1">
    <location>
        <begin position="47"/>
        <end position="58"/>
    </location>
</feature>
<keyword evidence="2" id="KW-1133">Transmembrane helix</keyword>
<comment type="caution">
    <text evidence="3">The sequence shown here is derived from an EMBL/GenBank/DDBJ whole genome shotgun (WGS) entry which is preliminary data.</text>
</comment>
<dbReference type="RefSeq" id="WP_201826604.1">
    <property type="nucleotide sequence ID" value="NZ_JAERRA010000002.1"/>
</dbReference>
<evidence type="ECO:0000313" key="3">
    <source>
        <dbReference type="EMBL" id="MBL0720290.1"/>
    </source>
</evidence>
<proteinExistence type="predicted"/>
<protein>
    <submittedName>
        <fullName evidence="3">Cbb3-type cytochrome oxidase assembly protein CcoS</fullName>
    </submittedName>
</protein>
<dbReference type="PANTHER" id="PTHR41532">
    <property type="entry name" value="FIXS PROTEIN"/>
    <property type="match status" value="1"/>
</dbReference>
<feature type="region of interest" description="Disordered" evidence="1">
    <location>
        <begin position="37"/>
        <end position="71"/>
    </location>
</feature>
<dbReference type="EMBL" id="JAERRA010000002">
    <property type="protein sequence ID" value="MBL0720290.1"/>
    <property type="molecule type" value="Genomic_DNA"/>
</dbReference>
<feature type="compositionally biased region" description="Low complexity" evidence="1">
    <location>
        <begin position="59"/>
        <end position="71"/>
    </location>
</feature>
<feature type="transmembrane region" description="Helical" evidence="2">
    <location>
        <begin position="6"/>
        <end position="26"/>
    </location>
</feature>
<keyword evidence="4" id="KW-1185">Reference proteome</keyword>
<keyword evidence="2" id="KW-0472">Membrane</keyword>
<evidence type="ECO:0000256" key="2">
    <source>
        <dbReference type="SAM" id="Phobius"/>
    </source>
</evidence>
<dbReference type="Pfam" id="PF03597">
    <property type="entry name" value="FixS"/>
    <property type="match status" value="1"/>
</dbReference>